<dbReference type="InterPro" id="IPR036866">
    <property type="entry name" value="RibonucZ/Hydroxyglut_hydro"/>
</dbReference>
<sequence length="240" mass="25417">MSKPAALCVAPNLWRIPVAPFSFVNVYAFVEDDGQVTLVDTGMKSSAKRIEAGLALMGKSVADVTRIVLTHAHADHAGGAAGLLERTGVPGVAIHQTDAPFARDGHAPPRDTSTFLGRLANRGSNAFPAVVVAEEFVDGDVLPVAGGLSVHHTPGHTAGHVSLLHQPTGVLVTGDAIWNVRKLSYGVKAFCQDVKLNERSAHVLGELEYTVAAFTHGPHVSDQAREAVRGYLRDADARQR</sequence>
<evidence type="ECO:0000313" key="2">
    <source>
        <dbReference type="EMBL" id="MBR7838583.1"/>
    </source>
</evidence>
<dbReference type="EMBL" id="JAGSOG010000305">
    <property type="protein sequence ID" value="MBR7838583.1"/>
    <property type="molecule type" value="Genomic_DNA"/>
</dbReference>
<dbReference type="Pfam" id="PF00753">
    <property type="entry name" value="Lactamase_B"/>
    <property type="match status" value="1"/>
</dbReference>
<evidence type="ECO:0000313" key="3">
    <source>
        <dbReference type="Proteomes" id="UP000675781"/>
    </source>
</evidence>
<proteinExistence type="predicted"/>
<keyword evidence="3" id="KW-1185">Reference proteome</keyword>
<dbReference type="Gene3D" id="3.60.15.10">
    <property type="entry name" value="Ribonuclease Z/Hydroxyacylglutathione hydrolase-like"/>
    <property type="match status" value="1"/>
</dbReference>
<dbReference type="SUPFAM" id="SSF56281">
    <property type="entry name" value="Metallo-hydrolase/oxidoreductase"/>
    <property type="match status" value="1"/>
</dbReference>
<organism evidence="2 3">
    <name type="scientific">Actinospica durhamensis</name>
    <dbReference type="NCBI Taxonomy" id="1508375"/>
    <lineage>
        <taxon>Bacteria</taxon>
        <taxon>Bacillati</taxon>
        <taxon>Actinomycetota</taxon>
        <taxon>Actinomycetes</taxon>
        <taxon>Catenulisporales</taxon>
        <taxon>Actinospicaceae</taxon>
        <taxon>Actinospica</taxon>
    </lineage>
</organism>
<dbReference type="PANTHER" id="PTHR42951">
    <property type="entry name" value="METALLO-BETA-LACTAMASE DOMAIN-CONTAINING"/>
    <property type="match status" value="1"/>
</dbReference>
<comment type="caution">
    <text evidence="2">The sequence shown here is derived from an EMBL/GenBank/DDBJ whole genome shotgun (WGS) entry which is preliminary data.</text>
</comment>
<dbReference type="Proteomes" id="UP000675781">
    <property type="component" value="Unassembled WGS sequence"/>
</dbReference>
<reference evidence="2" key="1">
    <citation type="submission" date="2021-04" db="EMBL/GenBank/DDBJ databases">
        <title>Genome based classification of Actinospica acidithermotolerans sp. nov., an actinobacterium isolated from an Indonesian hot spring.</title>
        <authorList>
            <person name="Kusuma A.B."/>
            <person name="Putra K.E."/>
            <person name="Nafisah S."/>
            <person name="Loh J."/>
            <person name="Nouioui I."/>
            <person name="Goodfellow M."/>
        </authorList>
    </citation>
    <scope>NUCLEOTIDE SEQUENCE</scope>
    <source>
        <strain evidence="2">CSCA 57</strain>
    </source>
</reference>
<dbReference type="RefSeq" id="WP_212533038.1">
    <property type="nucleotide sequence ID" value="NZ_JAGSOG010000305.1"/>
</dbReference>
<accession>A0A941EWI0</accession>
<dbReference type="CDD" id="cd07721">
    <property type="entry name" value="yflN-like_MBL-fold"/>
    <property type="match status" value="1"/>
</dbReference>
<dbReference type="InterPro" id="IPR050855">
    <property type="entry name" value="NDM-1-like"/>
</dbReference>
<evidence type="ECO:0000259" key="1">
    <source>
        <dbReference type="SMART" id="SM00849"/>
    </source>
</evidence>
<dbReference type="AlphaFoldDB" id="A0A941EWI0"/>
<dbReference type="InterPro" id="IPR001279">
    <property type="entry name" value="Metallo-B-lactamas"/>
</dbReference>
<dbReference type="SMART" id="SM00849">
    <property type="entry name" value="Lactamase_B"/>
    <property type="match status" value="1"/>
</dbReference>
<gene>
    <name evidence="2" type="ORF">KDL01_35275</name>
</gene>
<name>A0A941EWI0_9ACTN</name>
<protein>
    <submittedName>
        <fullName evidence="2">MBL fold metallo-hydrolase</fullName>
    </submittedName>
</protein>
<feature type="domain" description="Metallo-beta-lactamase" evidence="1">
    <location>
        <begin position="23"/>
        <end position="216"/>
    </location>
</feature>